<dbReference type="Pfam" id="PF16289">
    <property type="entry name" value="PIN_12"/>
    <property type="match status" value="1"/>
</dbReference>
<proteinExistence type="predicted"/>
<name>A0A1F7URJ7_9BACT</name>
<organism evidence="2 3">
    <name type="scientific">Candidatus Uhrbacteria bacterium RIFCSPLOWO2_01_FULL_47_25</name>
    <dbReference type="NCBI Taxonomy" id="1802402"/>
    <lineage>
        <taxon>Bacteria</taxon>
        <taxon>Candidatus Uhriibacteriota</taxon>
    </lineage>
</organism>
<reference evidence="2 3" key="1">
    <citation type="journal article" date="2016" name="Nat. Commun.">
        <title>Thousands of microbial genomes shed light on interconnected biogeochemical processes in an aquifer system.</title>
        <authorList>
            <person name="Anantharaman K."/>
            <person name="Brown C.T."/>
            <person name="Hug L.A."/>
            <person name="Sharon I."/>
            <person name="Castelle C.J."/>
            <person name="Probst A.J."/>
            <person name="Thomas B.C."/>
            <person name="Singh A."/>
            <person name="Wilkins M.J."/>
            <person name="Karaoz U."/>
            <person name="Brodie E.L."/>
            <person name="Williams K.H."/>
            <person name="Hubbard S.S."/>
            <person name="Banfield J.F."/>
        </authorList>
    </citation>
    <scope>NUCLEOTIDE SEQUENCE [LARGE SCALE GENOMIC DNA]</scope>
</reference>
<comment type="caution">
    <text evidence="2">The sequence shown here is derived from an EMBL/GenBank/DDBJ whole genome shotgun (WGS) entry which is preliminary data.</text>
</comment>
<dbReference type="InterPro" id="IPR032557">
    <property type="entry name" value="DUF4935"/>
</dbReference>
<sequence length="348" mass="39465">MKTEKFVLIDSNIYISLCFFDLDITNVGVLEKLGELLDQKKFYLLLPEVVELEFERKFNEKISFIETAIKQLIETINKSKDIGSNKAKQNLIKSIKDSRSVTLSDIQKIKEEVNGIFLNKNTIRDGLKLTPEILVDGYKTFLKREKPYKNVIDEKRKYDNIQPDTLIIASAVNYLATFDKYKLYFSTGNPEDFCEDSSVKDKSKLELSVNIKSQFEHIRYYYDPLEMLNENFGASYTKKIIDEFEVKRKQDSNYLSASLISTFAVPPGGDLIIDSAQINALNSLRVGGIPGTISSYNIRNGLTGLNVGLNTHQCSKCGNVFQQPDNLINATSMRSGFQCPVCGNFDII</sequence>
<dbReference type="AlphaFoldDB" id="A0A1F7URJ7"/>
<dbReference type="Proteomes" id="UP000176846">
    <property type="component" value="Unassembled WGS sequence"/>
</dbReference>
<evidence type="ECO:0000313" key="2">
    <source>
        <dbReference type="EMBL" id="OGL80896.1"/>
    </source>
</evidence>
<gene>
    <name evidence="2" type="ORF">A2936_05710</name>
</gene>
<accession>A0A1F7URJ7</accession>
<protein>
    <recommendedName>
        <fullName evidence="1">DUF4935 domain-containing protein</fullName>
    </recommendedName>
</protein>
<feature type="domain" description="DUF4935" evidence="1">
    <location>
        <begin position="7"/>
        <end position="193"/>
    </location>
</feature>
<dbReference type="EMBL" id="MGEK01000037">
    <property type="protein sequence ID" value="OGL80896.1"/>
    <property type="molecule type" value="Genomic_DNA"/>
</dbReference>
<evidence type="ECO:0000313" key="3">
    <source>
        <dbReference type="Proteomes" id="UP000176846"/>
    </source>
</evidence>
<evidence type="ECO:0000259" key="1">
    <source>
        <dbReference type="Pfam" id="PF16289"/>
    </source>
</evidence>